<proteinExistence type="predicted"/>
<dbReference type="PANTHER" id="PTHR43539:SF78">
    <property type="entry name" value="FLAVIN-CONTAINING MONOOXYGENASE"/>
    <property type="match status" value="1"/>
</dbReference>
<dbReference type="GO" id="GO:0050660">
    <property type="term" value="F:flavin adenine dinucleotide binding"/>
    <property type="evidence" value="ECO:0007669"/>
    <property type="project" value="TreeGrafter"/>
</dbReference>
<dbReference type="Proteomes" id="UP000198939">
    <property type="component" value="Unassembled WGS sequence"/>
</dbReference>
<dbReference type="Gene3D" id="3.50.50.60">
    <property type="entry name" value="FAD/NAD(P)-binding domain"/>
    <property type="match status" value="2"/>
</dbReference>
<sequence>MNTANVQTVMPGDCYDGPNPSGALTRDQFVSLLEDFARRNGLPIEPDTAVTELARTHENGEYRLTTSRGTLLARNVIVASGSLNCPVRPVWAAALPPVLRQIDASGYRSAADLPDGAVLVVGSGQSGAQIAEELADAGRTVFLDTSRVGRLPRRYRGCDIMIWLLESGFLDVRREEVIRLAGRIPPRGVLGSVRTISLQALSARGVVLLGHFTGVENGGHLSFADDLEANVRFADEASDNIKRHIDEYISRAGIDAPVSEPDPAETVAMRQPNPTIGSLDLSRSDITTVVWCTGFKGDFSWVRLPGALDSVEQPVHADGVASLPGLYLAGLDFASTRKSGIILAIAEEAPRLVEHIVGHS</sequence>
<gene>
    <name evidence="2" type="primary">czcO_3</name>
    <name evidence="2" type="ORF">RTCCBAU85039_5684</name>
    <name evidence="3" type="ORF">SAMN05216228_103544</name>
</gene>
<evidence type="ECO:0000313" key="3">
    <source>
        <dbReference type="EMBL" id="SEP04741.1"/>
    </source>
</evidence>
<reference evidence="3 5" key="3">
    <citation type="submission" date="2016-10" db="EMBL/GenBank/DDBJ databases">
        <authorList>
            <person name="Varghese N."/>
            <person name="Submissions S."/>
        </authorList>
    </citation>
    <scope>NUCLEOTIDE SEQUENCE [LARGE SCALE GENOMIC DNA]</scope>
    <source>
        <strain evidence="3 5">CGMCC 1.7071</strain>
    </source>
</reference>
<evidence type="ECO:0000313" key="2">
    <source>
        <dbReference type="EMBL" id="SEI17680.1"/>
    </source>
</evidence>
<dbReference type="EMBL" id="FNXB01000045">
    <property type="protein sequence ID" value="SEI17680.1"/>
    <property type="molecule type" value="Genomic_DNA"/>
</dbReference>
<organism evidence="2 4">
    <name type="scientific">Rhizobium tibeticum</name>
    <dbReference type="NCBI Taxonomy" id="501024"/>
    <lineage>
        <taxon>Bacteria</taxon>
        <taxon>Pseudomonadati</taxon>
        <taxon>Pseudomonadota</taxon>
        <taxon>Alphaproteobacteria</taxon>
        <taxon>Hyphomicrobiales</taxon>
        <taxon>Rhizobiaceae</taxon>
        <taxon>Rhizobium/Agrobacterium group</taxon>
        <taxon>Rhizobium</taxon>
    </lineage>
</organism>
<dbReference type="EMBL" id="FOCV01000035">
    <property type="protein sequence ID" value="SEP04741.1"/>
    <property type="molecule type" value="Genomic_DNA"/>
</dbReference>
<dbReference type="GO" id="GO:0004497">
    <property type="term" value="F:monooxygenase activity"/>
    <property type="evidence" value="ECO:0007669"/>
    <property type="project" value="TreeGrafter"/>
</dbReference>
<keyword evidence="5" id="KW-1185">Reference proteome</keyword>
<dbReference type="AlphaFoldDB" id="A0A1H8UNM2"/>
<dbReference type="Pfam" id="PF13738">
    <property type="entry name" value="Pyr_redox_3"/>
    <property type="match status" value="1"/>
</dbReference>
<dbReference type="EC" id="1.-.-.-" evidence="2"/>
<dbReference type="PANTHER" id="PTHR43539">
    <property type="entry name" value="FLAVIN-BINDING MONOOXYGENASE-LIKE PROTEIN (AFU_ORTHOLOGUE AFUA_4G09220)"/>
    <property type="match status" value="1"/>
</dbReference>
<dbReference type="STRING" id="501024.RTCCBAU85039_5684"/>
<reference evidence="2" key="1">
    <citation type="submission" date="2016-10" db="EMBL/GenBank/DDBJ databases">
        <authorList>
            <person name="de Groot N.N."/>
        </authorList>
    </citation>
    <scope>NUCLEOTIDE SEQUENCE [LARGE SCALE GENOMIC DNA]</scope>
    <source>
        <strain evidence="2">CCBAU85039</strain>
    </source>
</reference>
<accession>A0A1H8UNM2</accession>
<dbReference type="InterPro" id="IPR036188">
    <property type="entry name" value="FAD/NAD-bd_sf"/>
</dbReference>
<evidence type="ECO:0000313" key="5">
    <source>
        <dbReference type="Proteomes" id="UP000198939"/>
    </source>
</evidence>
<keyword evidence="1 2" id="KW-0560">Oxidoreductase</keyword>
<dbReference type="SUPFAM" id="SSF51905">
    <property type="entry name" value="FAD/NAD(P)-binding domain"/>
    <property type="match status" value="2"/>
</dbReference>
<dbReference type="RefSeq" id="WP_306372255.1">
    <property type="nucleotide sequence ID" value="NZ_FNXB01000045.1"/>
</dbReference>
<dbReference type="InterPro" id="IPR050982">
    <property type="entry name" value="Auxin_biosynth/cation_transpt"/>
</dbReference>
<reference evidence="4" key="2">
    <citation type="submission" date="2016-10" db="EMBL/GenBank/DDBJ databases">
        <authorList>
            <person name="Wibberg D."/>
        </authorList>
    </citation>
    <scope>NUCLEOTIDE SEQUENCE [LARGE SCALE GENOMIC DNA]</scope>
</reference>
<evidence type="ECO:0000313" key="4">
    <source>
        <dbReference type="Proteomes" id="UP000183063"/>
    </source>
</evidence>
<evidence type="ECO:0000256" key="1">
    <source>
        <dbReference type="ARBA" id="ARBA00023002"/>
    </source>
</evidence>
<name>A0A1H8UNM2_9HYPH</name>
<protein>
    <submittedName>
        <fullName evidence="3">Flavoprotein involved in K+ transport</fullName>
    </submittedName>
    <submittedName>
        <fullName evidence="2">Putative oxidoreductase CzcO</fullName>
        <ecNumber evidence="2">1.-.-.-</ecNumber>
    </submittedName>
</protein>
<dbReference type="Proteomes" id="UP000183063">
    <property type="component" value="Unassembled WGS sequence"/>
</dbReference>